<feature type="domain" description="ABC transporter" evidence="10">
    <location>
        <begin position="17"/>
        <end position="254"/>
    </location>
</feature>
<dbReference type="InterPro" id="IPR003439">
    <property type="entry name" value="ABC_transporter-like_ATP-bd"/>
</dbReference>
<evidence type="ECO:0000256" key="2">
    <source>
        <dbReference type="ARBA" id="ARBA00022448"/>
    </source>
</evidence>
<keyword evidence="12" id="KW-1185">Reference proteome</keyword>
<keyword evidence="3" id="KW-1003">Cell membrane</keyword>
<keyword evidence="4" id="KW-0762">Sugar transport</keyword>
<evidence type="ECO:0000256" key="3">
    <source>
        <dbReference type="ARBA" id="ARBA00022475"/>
    </source>
</evidence>
<dbReference type="SMART" id="SM00382">
    <property type="entry name" value="AAA"/>
    <property type="match status" value="2"/>
</dbReference>
<dbReference type="GO" id="GO:0005524">
    <property type="term" value="F:ATP binding"/>
    <property type="evidence" value="ECO:0007669"/>
    <property type="project" value="UniProtKB-KW"/>
</dbReference>
<dbReference type="CDD" id="cd03215">
    <property type="entry name" value="ABC_Carb_Monos_II"/>
    <property type="match status" value="1"/>
</dbReference>
<dbReference type="CDD" id="cd03216">
    <property type="entry name" value="ABC_Carb_Monos_I"/>
    <property type="match status" value="1"/>
</dbReference>
<sequence length="521" mass="56642">MDANAMAPPTNSSTPVVALEHVSKTFPGVRAVDQVSLAVYPGTVHGLVGENGAGKSTLIKILAGAVPKDAGQIRVHGQPATISHVQDARRLGLAFVHQELNLVPYLDAAENIFLGHPLPQTWYGKIRWRELRRRAAQILDELGCAIPVDVPVARLSPGQQTLVAVARAFAADAALVVMDEPTATLTEREIDSLFAGIRRLVRQGAGILYVSHRLAEIFTITDWVTVMRNGQVVATRPTQSWDQEQLIRAMTGRAQEVIFPPRRQQPGPPVLWAEELHGERIQGVSFTLHQGEVLGIAGLMGSGRSELLHLLFGAARLRGGRLWLQTPAGARHPLTPRSPAHALRHGIALAPEERRTQGLLLSRPVYENVTLTHLARFARGRFLLDRQRELDATQRLAQSLGLKAASLKQPVYQLSGGNQQKVVFARCLAGTLKILLLDEPTRGIDVGAKLEVYKLIQELTAQGVAVVLVSSELPELLALSDRVLVLHEGRPAGILDATGADPEAVLRRCYGVDRPADGPMR</sequence>
<dbReference type="AlphaFoldDB" id="A0A540VLH0"/>
<keyword evidence="7 11" id="KW-0067">ATP-binding</keyword>
<evidence type="ECO:0000256" key="6">
    <source>
        <dbReference type="ARBA" id="ARBA00022741"/>
    </source>
</evidence>
<keyword evidence="6" id="KW-0547">Nucleotide-binding</keyword>
<keyword evidence="5" id="KW-0677">Repeat</keyword>
<keyword evidence="9" id="KW-0472">Membrane</keyword>
<dbReference type="InterPro" id="IPR017871">
    <property type="entry name" value="ABC_transporter-like_CS"/>
</dbReference>
<dbReference type="Pfam" id="PF00005">
    <property type="entry name" value="ABC_tran"/>
    <property type="match status" value="2"/>
</dbReference>
<dbReference type="PROSITE" id="PS50893">
    <property type="entry name" value="ABC_TRANSPORTER_2"/>
    <property type="match status" value="2"/>
</dbReference>
<organism evidence="11 12">
    <name type="scientific">Litorilinea aerophila</name>
    <dbReference type="NCBI Taxonomy" id="1204385"/>
    <lineage>
        <taxon>Bacteria</taxon>
        <taxon>Bacillati</taxon>
        <taxon>Chloroflexota</taxon>
        <taxon>Caldilineae</taxon>
        <taxon>Caldilineales</taxon>
        <taxon>Caldilineaceae</taxon>
        <taxon>Litorilinea</taxon>
    </lineage>
</organism>
<evidence type="ECO:0000256" key="7">
    <source>
        <dbReference type="ARBA" id="ARBA00022840"/>
    </source>
</evidence>
<dbReference type="PROSITE" id="PS00211">
    <property type="entry name" value="ABC_TRANSPORTER_1"/>
    <property type="match status" value="2"/>
</dbReference>
<evidence type="ECO:0000256" key="4">
    <source>
        <dbReference type="ARBA" id="ARBA00022597"/>
    </source>
</evidence>
<evidence type="ECO:0000259" key="10">
    <source>
        <dbReference type="PROSITE" id="PS50893"/>
    </source>
</evidence>
<evidence type="ECO:0000256" key="5">
    <source>
        <dbReference type="ARBA" id="ARBA00022737"/>
    </source>
</evidence>
<protein>
    <submittedName>
        <fullName evidence="11">Sugar ABC transporter ATP-binding protein</fullName>
    </submittedName>
</protein>
<accession>A0A540VLH0</accession>
<evidence type="ECO:0000256" key="1">
    <source>
        <dbReference type="ARBA" id="ARBA00004202"/>
    </source>
</evidence>
<evidence type="ECO:0000313" key="11">
    <source>
        <dbReference type="EMBL" id="TQE97619.1"/>
    </source>
</evidence>
<dbReference type="PANTHER" id="PTHR43790">
    <property type="entry name" value="CARBOHYDRATE TRANSPORT ATP-BINDING PROTEIN MG119-RELATED"/>
    <property type="match status" value="1"/>
</dbReference>
<dbReference type="GO" id="GO:0005886">
    <property type="term" value="C:plasma membrane"/>
    <property type="evidence" value="ECO:0007669"/>
    <property type="project" value="UniProtKB-SubCell"/>
</dbReference>
<dbReference type="GO" id="GO:0016887">
    <property type="term" value="F:ATP hydrolysis activity"/>
    <property type="evidence" value="ECO:0007669"/>
    <property type="project" value="InterPro"/>
</dbReference>
<dbReference type="EMBL" id="VIGC01000002">
    <property type="protein sequence ID" value="TQE97619.1"/>
    <property type="molecule type" value="Genomic_DNA"/>
</dbReference>
<keyword evidence="8" id="KW-1278">Translocase</keyword>
<dbReference type="InterPro" id="IPR027417">
    <property type="entry name" value="P-loop_NTPase"/>
</dbReference>
<dbReference type="InterPro" id="IPR003593">
    <property type="entry name" value="AAA+_ATPase"/>
</dbReference>
<dbReference type="SUPFAM" id="SSF52540">
    <property type="entry name" value="P-loop containing nucleoside triphosphate hydrolases"/>
    <property type="match status" value="2"/>
</dbReference>
<dbReference type="Proteomes" id="UP000317371">
    <property type="component" value="Unassembled WGS sequence"/>
</dbReference>
<name>A0A540VLH0_9CHLR</name>
<evidence type="ECO:0000313" key="12">
    <source>
        <dbReference type="Proteomes" id="UP000317371"/>
    </source>
</evidence>
<reference evidence="11 12" key="1">
    <citation type="submission" date="2019-06" db="EMBL/GenBank/DDBJ databases">
        <title>Genome sequence of Litorilinea aerophila BAA-2444.</title>
        <authorList>
            <person name="Maclea K.S."/>
            <person name="Maurais E.G."/>
            <person name="Iannazzi L.C."/>
        </authorList>
    </citation>
    <scope>NUCLEOTIDE SEQUENCE [LARGE SCALE GENOMIC DNA]</scope>
    <source>
        <strain evidence="11 12">ATCC BAA-2444</strain>
    </source>
</reference>
<feature type="domain" description="ABC transporter" evidence="10">
    <location>
        <begin position="252"/>
        <end position="507"/>
    </location>
</feature>
<comment type="subcellular location">
    <subcellularLocation>
        <location evidence="1">Cell membrane</location>
        <topology evidence="1">Peripheral membrane protein</topology>
    </subcellularLocation>
</comment>
<proteinExistence type="predicted"/>
<keyword evidence="2" id="KW-0813">Transport</keyword>
<evidence type="ECO:0000256" key="8">
    <source>
        <dbReference type="ARBA" id="ARBA00022967"/>
    </source>
</evidence>
<comment type="caution">
    <text evidence="11">The sequence shown here is derived from an EMBL/GenBank/DDBJ whole genome shotgun (WGS) entry which is preliminary data.</text>
</comment>
<dbReference type="InterPro" id="IPR050107">
    <property type="entry name" value="ABC_carbohydrate_import_ATPase"/>
</dbReference>
<dbReference type="OrthoDB" id="9789994at2"/>
<evidence type="ECO:0000256" key="9">
    <source>
        <dbReference type="ARBA" id="ARBA00023136"/>
    </source>
</evidence>
<dbReference type="FunFam" id="3.40.50.300:FF:000127">
    <property type="entry name" value="Ribose import ATP-binding protein RbsA"/>
    <property type="match status" value="1"/>
</dbReference>
<dbReference type="InParanoid" id="A0A540VLH0"/>
<dbReference type="Gene3D" id="3.40.50.300">
    <property type="entry name" value="P-loop containing nucleotide triphosphate hydrolases"/>
    <property type="match status" value="2"/>
</dbReference>
<gene>
    <name evidence="11" type="ORF">FKZ61_01745</name>
</gene>
<dbReference type="PANTHER" id="PTHR43790:SF3">
    <property type="entry name" value="D-ALLOSE IMPORT ATP-BINDING PROTEIN ALSA-RELATED"/>
    <property type="match status" value="1"/>
</dbReference>